<dbReference type="SMART" id="SM00354">
    <property type="entry name" value="HTH_LACI"/>
    <property type="match status" value="1"/>
</dbReference>
<dbReference type="GO" id="GO:0000976">
    <property type="term" value="F:transcription cis-regulatory region binding"/>
    <property type="evidence" value="ECO:0007669"/>
    <property type="project" value="TreeGrafter"/>
</dbReference>
<dbReference type="Gene3D" id="3.40.50.2300">
    <property type="match status" value="2"/>
</dbReference>
<dbReference type="CDD" id="cd06267">
    <property type="entry name" value="PBP1_LacI_sugar_binding-like"/>
    <property type="match status" value="1"/>
</dbReference>
<keyword evidence="3" id="KW-0804">Transcription</keyword>
<evidence type="ECO:0000256" key="1">
    <source>
        <dbReference type="ARBA" id="ARBA00023015"/>
    </source>
</evidence>
<proteinExistence type="predicted"/>
<dbReference type="Pfam" id="PF00356">
    <property type="entry name" value="LacI"/>
    <property type="match status" value="1"/>
</dbReference>
<dbReference type="CDD" id="cd01392">
    <property type="entry name" value="HTH_LacI"/>
    <property type="match status" value="1"/>
</dbReference>
<dbReference type="PANTHER" id="PTHR30146">
    <property type="entry name" value="LACI-RELATED TRANSCRIPTIONAL REPRESSOR"/>
    <property type="match status" value="1"/>
</dbReference>
<evidence type="ECO:0000313" key="7">
    <source>
        <dbReference type="Proteomes" id="UP000002432"/>
    </source>
</evidence>
<sequence length="356" mass="39062">MVKRTKAAGDNRGNGTAENRKPNITIADLAAHLKLTKGTISAVLNNSPYSKSIPQHTKDRILAAAAELNYQPNFLARSLRQKRSYSIGVVAEEIGDPYSSVIISGIESVLSRMKYIFLTVAHRHDPNLLQQYFDILRTRGVEGIIAIDTRIESSPELPLVAVPGYSKFDGVHNIVLNHRTAAKVALEHLVGHGHRRIAILRGQILSSDSAERWHSIQKVAQEMSIKIDQDLVVQLSGDHASPQPGFEAIHELQARHAKYTAVFAYNDMAAIGAIQALKKFGLQVPSDVSVVGFDDVREATFYSPSLTTVRQPLRKMGETAAETLVGRIEGKTDLPAHVEVEPEFVIRQSTGAARSL</sequence>
<dbReference type="EnsemblBacteria" id="ABF40687">
    <property type="protein sequence ID" value="ABF40687"/>
    <property type="gene ID" value="Acid345_1686"/>
</dbReference>
<feature type="region of interest" description="Disordered" evidence="4">
    <location>
        <begin position="1"/>
        <end position="20"/>
    </location>
</feature>
<dbReference type="PANTHER" id="PTHR30146:SF109">
    <property type="entry name" value="HTH-TYPE TRANSCRIPTIONAL REGULATOR GALS"/>
    <property type="match status" value="1"/>
</dbReference>
<dbReference type="InterPro" id="IPR010982">
    <property type="entry name" value="Lambda_DNA-bd_dom_sf"/>
</dbReference>
<evidence type="ECO:0000313" key="6">
    <source>
        <dbReference type="EMBL" id="ABF40687.1"/>
    </source>
</evidence>
<keyword evidence="2" id="KW-0238">DNA-binding</keyword>
<gene>
    <name evidence="6" type="ordered locus">Acid345_1686</name>
</gene>
<dbReference type="SUPFAM" id="SSF47413">
    <property type="entry name" value="lambda repressor-like DNA-binding domains"/>
    <property type="match status" value="1"/>
</dbReference>
<dbReference type="Gene3D" id="1.10.260.40">
    <property type="entry name" value="lambda repressor-like DNA-binding domains"/>
    <property type="match status" value="1"/>
</dbReference>
<evidence type="ECO:0000259" key="5">
    <source>
        <dbReference type="PROSITE" id="PS50932"/>
    </source>
</evidence>
<dbReference type="InterPro" id="IPR028082">
    <property type="entry name" value="Peripla_BP_I"/>
</dbReference>
<dbReference type="SUPFAM" id="SSF53822">
    <property type="entry name" value="Periplasmic binding protein-like I"/>
    <property type="match status" value="1"/>
</dbReference>
<organism evidence="6 7">
    <name type="scientific">Koribacter versatilis (strain Ellin345)</name>
    <dbReference type="NCBI Taxonomy" id="204669"/>
    <lineage>
        <taxon>Bacteria</taxon>
        <taxon>Pseudomonadati</taxon>
        <taxon>Acidobacteriota</taxon>
        <taxon>Terriglobia</taxon>
        <taxon>Terriglobales</taxon>
        <taxon>Candidatus Korobacteraceae</taxon>
        <taxon>Candidatus Korobacter</taxon>
    </lineage>
</organism>
<dbReference type="STRING" id="204669.Acid345_1686"/>
<dbReference type="KEGG" id="aba:Acid345_1686"/>
<dbReference type="Proteomes" id="UP000002432">
    <property type="component" value="Chromosome"/>
</dbReference>
<evidence type="ECO:0000256" key="4">
    <source>
        <dbReference type="SAM" id="MobiDB-lite"/>
    </source>
</evidence>
<dbReference type="AlphaFoldDB" id="Q1IR13"/>
<accession>Q1IR13</accession>
<dbReference type="Pfam" id="PF13377">
    <property type="entry name" value="Peripla_BP_3"/>
    <property type="match status" value="1"/>
</dbReference>
<reference evidence="6 7" key="1">
    <citation type="journal article" date="2009" name="Appl. Environ. Microbiol.">
        <title>Three genomes from the phylum Acidobacteria provide insight into the lifestyles of these microorganisms in soils.</title>
        <authorList>
            <person name="Ward N.L."/>
            <person name="Challacombe J.F."/>
            <person name="Janssen P.H."/>
            <person name="Henrissat B."/>
            <person name="Coutinho P.M."/>
            <person name="Wu M."/>
            <person name="Xie G."/>
            <person name="Haft D.H."/>
            <person name="Sait M."/>
            <person name="Badger J."/>
            <person name="Barabote R.D."/>
            <person name="Bradley B."/>
            <person name="Brettin T.S."/>
            <person name="Brinkac L.M."/>
            <person name="Bruce D."/>
            <person name="Creasy T."/>
            <person name="Daugherty S.C."/>
            <person name="Davidsen T.M."/>
            <person name="DeBoy R.T."/>
            <person name="Detter J.C."/>
            <person name="Dodson R.J."/>
            <person name="Durkin A.S."/>
            <person name="Ganapathy A."/>
            <person name="Gwinn-Giglio M."/>
            <person name="Han C.S."/>
            <person name="Khouri H."/>
            <person name="Kiss H."/>
            <person name="Kothari S.P."/>
            <person name="Madupu R."/>
            <person name="Nelson K.E."/>
            <person name="Nelson W.C."/>
            <person name="Paulsen I."/>
            <person name="Penn K."/>
            <person name="Ren Q."/>
            <person name="Rosovitz M.J."/>
            <person name="Selengut J.D."/>
            <person name="Shrivastava S."/>
            <person name="Sullivan S.A."/>
            <person name="Tapia R."/>
            <person name="Thompson L.S."/>
            <person name="Watkins K.L."/>
            <person name="Yang Q."/>
            <person name="Yu C."/>
            <person name="Zafar N."/>
            <person name="Zhou L."/>
            <person name="Kuske C.R."/>
        </authorList>
    </citation>
    <scope>NUCLEOTIDE SEQUENCE [LARGE SCALE GENOMIC DNA]</scope>
    <source>
        <strain evidence="6 7">Ellin345</strain>
    </source>
</reference>
<dbReference type="eggNOG" id="COG1609">
    <property type="taxonomic scope" value="Bacteria"/>
</dbReference>
<dbReference type="PROSITE" id="PS50932">
    <property type="entry name" value="HTH_LACI_2"/>
    <property type="match status" value="1"/>
</dbReference>
<dbReference type="InterPro" id="IPR046335">
    <property type="entry name" value="LacI/GalR-like_sensor"/>
</dbReference>
<dbReference type="OrthoDB" id="110416at2"/>
<dbReference type="EMBL" id="CP000360">
    <property type="protein sequence ID" value="ABF40687.1"/>
    <property type="molecule type" value="Genomic_DNA"/>
</dbReference>
<dbReference type="InterPro" id="IPR000843">
    <property type="entry name" value="HTH_LacI"/>
</dbReference>
<keyword evidence="1" id="KW-0805">Transcription regulation</keyword>
<dbReference type="RefSeq" id="WP_011522489.1">
    <property type="nucleotide sequence ID" value="NC_008009.1"/>
</dbReference>
<evidence type="ECO:0000256" key="2">
    <source>
        <dbReference type="ARBA" id="ARBA00023125"/>
    </source>
</evidence>
<dbReference type="HOGENOM" id="CLU_037628_6_0_0"/>
<feature type="domain" description="HTH lacI-type" evidence="5">
    <location>
        <begin position="24"/>
        <end position="81"/>
    </location>
</feature>
<keyword evidence="7" id="KW-1185">Reference proteome</keyword>
<protein>
    <submittedName>
        <fullName evidence="6">Transcriptional regulator, LacI family</fullName>
    </submittedName>
</protein>
<dbReference type="GO" id="GO:0003700">
    <property type="term" value="F:DNA-binding transcription factor activity"/>
    <property type="evidence" value="ECO:0007669"/>
    <property type="project" value="TreeGrafter"/>
</dbReference>
<name>Q1IR13_KORVE</name>
<evidence type="ECO:0000256" key="3">
    <source>
        <dbReference type="ARBA" id="ARBA00023163"/>
    </source>
</evidence>